<accession>A0A4S4KTA3</accession>
<dbReference type="InterPro" id="IPR006015">
    <property type="entry name" value="Universal_stress_UspA"/>
</dbReference>
<evidence type="ECO:0000313" key="3">
    <source>
        <dbReference type="EMBL" id="THH01902.1"/>
    </source>
</evidence>
<feature type="compositionally biased region" description="Polar residues" evidence="1">
    <location>
        <begin position="50"/>
        <end position="60"/>
    </location>
</feature>
<dbReference type="EMBL" id="SGPJ01000014">
    <property type="protein sequence ID" value="THH01902.1"/>
    <property type="molecule type" value="Genomic_DNA"/>
</dbReference>
<dbReference type="Pfam" id="PF00582">
    <property type="entry name" value="Usp"/>
    <property type="match status" value="1"/>
</dbReference>
<feature type="compositionally biased region" description="Acidic residues" evidence="1">
    <location>
        <begin position="343"/>
        <end position="355"/>
    </location>
</feature>
<dbReference type="CDD" id="cd23659">
    <property type="entry name" value="USP_At3g01520-like"/>
    <property type="match status" value="1"/>
</dbReference>
<dbReference type="Gene3D" id="3.40.50.12370">
    <property type="match status" value="1"/>
</dbReference>
<feature type="region of interest" description="Disordered" evidence="1">
    <location>
        <begin position="326"/>
        <end position="365"/>
    </location>
</feature>
<dbReference type="InterPro" id="IPR006016">
    <property type="entry name" value="UspA"/>
</dbReference>
<feature type="compositionally biased region" description="Polar residues" evidence="1">
    <location>
        <begin position="71"/>
        <end position="82"/>
    </location>
</feature>
<proteinExistence type="predicted"/>
<gene>
    <name evidence="3" type="ORF">EW026_g868</name>
</gene>
<dbReference type="PANTHER" id="PTHR46100:SF4">
    <property type="entry name" value="USPA DOMAIN-CONTAINING PROTEIN"/>
    <property type="match status" value="1"/>
</dbReference>
<evidence type="ECO:0000313" key="4">
    <source>
        <dbReference type="Proteomes" id="UP000309038"/>
    </source>
</evidence>
<dbReference type="AlphaFoldDB" id="A0A4S4KTA3"/>
<feature type="domain" description="UspA" evidence="2">
    <location>
        <begin position="232"/>
        <end position="281"/>
    </location>
</feature>
<keyword evidence="4" id="KW-1185">Reference proteome</keyword>
<dbReference type="Proteomes" id="UP000309038">
    <property type="component" value="Unassembled WGS sequence"/>
</dbReference>
<organism evidence="3 4">
    <name type="scientific">Hermanssonia centrifuga</name>
    <dbReference type="NCBI Taxonomy" id="98765"/>
    <lineage>
        <taxon>Eukaryota</taxon>
        <taxon>Fungi</taxon>
        <taxon>Dikarya</taxon>
        <taxon>Basidiomycota</taxon>
        <taxon>Agaricomycotina</taxon>
        <taxon>Agaricomycetes</taxon>
        <taxon>Polyporales</taxon>
        <taxon>Meruliaceae</taxon>
        <taxon>Hermanssonia</taxon>
    </lineage>
</organism>
<feature type="compositionally biased region" description="Basic and acidic residues" evidence="1">
    <location>
        <begin position="17"/>
        <end position="36"/>
    </location>
</feature>
<feature type="region of interest" description="Disordered" evidence="1">
    <location>
        <begin position="1"/>
        <end position="148"/>
    </location>
</feature>
<dbReference type="PRINTS" id="PR01438">
    <property type="entry name" value="UNVRSLSTRESS"/>
</dbReference>
<reference evidence="3 4" key="1">
    <citation type="submission" date="2019-02" db="EMBL/GenBank/DDBJ databases">
        <title>Genome sequencing of the rare red list fungi Phlebia centrifuga.</title>
        <authorList>
            <person name="Buettner E."/>
            <person name="Kellner H."/>
        </authorList>
    </citation>
    <scope>NUCLEOTIDE SEQUENCE [LARGE SCALE GENOMIC DNA]</scope>
    <source>
        <strain evidence="3 4">DSM 108282</strain>
    </source>
</reference>
<protein>
    <recommendedName>
        <fullName evidence="2">UspA domain-containing protein</fullName>
    </recommendedName>
</protein>
<comment type="caution">
    <text evidence="3">The sequence shown here is derived from an EMBL/GenBank/DDBJ whole genome shotgun (WGS) entry which is preliminary data.</text>
</comment>
<name>A0A4S4KTA3_9APHY</name>
<evidence type="ECO:0000259" key="2">
    <source>
        <dbReference type="Pfam" id="PF00582"/>
    </source>
</evidence>
<dbReference type="PANTHER" id="PTHR46100">
    <property type="entry name" value="IMP2'P"/>
    <property type="match status" value="1"/>
</dbReference>
<feature type="compositionally biased region" description="Acidic residues" evidence="1">
    <location>
        <begin position="103"/>
        <end position="123"/>
    </location>
</feature>
<dbReference type="SUPFAM" id="SSF52402">
    <property type="entry name" value="Adenine nucleotide alpha hydrolases-like"/>
    <property type="match status" value="1"/>
</dbReference>
<feature type="compositionally biased region" description="Basic and acidic residues" evidence="1">
    <location>
        <begin position="326"/>
        <end position="342"/>
    </location>
</feature>
<feature type="compositionally biased region" description="Low complexity" evidence="1">
    <location>
        <begin position="1"/>
        <end position="16"/>
    </location>
</feature>
<evidence type="ECO:0000256" key="1">
    <source>
        <dbReference type="SAM" id="MobiDB-lite"/>
    </source>
</evidence>
<sequence>MSLSSVMGGLSSLTLSRSREDRGRSVTKGKEKERARSSSFAGRQDEDSDANSQRARSQSPFRLRRPRTRDSSPTVEALTQSDVESDVEVNRIRPRNAFSSAQSDDESPEASDEEEESDEESWSEGEHFDPETEQNTEHNALVPADRIENDTADIADPLEESNRRSKRYVLASDLSEESRYALEWGIGTVLRDGDEMLIVTVVENEDKVDPHIPNPTDRMTKLRCQQEAWHAKNARHMLLDVVDYVEPIMLIVGSRGLGNLKGILLGSTSHYLIQKCSVPVMASVARRRLKRPPRRSAHLATHRARVSLAQAGIDRVAAKVDEDVAVMREQVERDEREHHSEPVDVDDDGDTEVEAESSLGRKVAG</sequence>